<sequence>MKILCVAEKPSIAKSVAYTLGGGKVTVRNSSVKYVKNYDFTFEFPGVGRCSVTMTSVLGHLTEMTIDNNRYGWGKCLPINLFDSTIIVKENGNDSKKLVQNIANEARLSNQLMIWTDCDREGEHIGWEILNAASKTNSSLTLENVWRAQFSHLERSHIISAAKNPKQLDRYAIDAVCTRMELDLRAGFSFTRFLTDLFKTNFQEIKEERRLISYGGCQFPTLGFVVDRYMRVKEFVPEEFWYISIEVKKGNRKLPMSWSRPHLFDRLAAMLLYENSLDIAKDEAEIVHIISKPTSNFKPLPLTTVQLQKDCSKFFKLSAKETLDAAEKLYNQGFISYPRTETDRFDPKTDLKNLLSKQAESPQWGGYVQELLDGKMRSPRAGKHDDKAHPPIHPICYTDFTKLKSRNEQLVYQYVTKRFIACCSDDAKGVKSIVTAKWGLETFTASGLMVLEKNYLDIYDYFKWTSTKELPEFTLGEKVKLLKADLVTGKTSPPSYMSESELIALMDINGIGTDATIAEHIEKILAREYASKQSLGESRSKKAYILPTELGCALVEGFNQIGFDNLSLSKPFLRKQLEESLAKITAKQETKNNVLDRFIELYRQAFMLSNQKQAILVKSYRHIQRRNA</sequence>
<dbReference type="Gene3D" id="1.10.460.10">
    <property type="entry name" value="Topoisomerase I, domain 2"/>
    <property type="match status" value="1"/>
</dbReference>
<dbReference type="InterPro" id="IPR023405">
    <property type="entry name" value="Topo_IA_core_domain"/>
</dbReference>
<dbReference type="InterPro" id="IPR013825">
    <property type="entry name" value="Topo_IA_cen_sub2"/>
</dbReference>
<evidence type="ECO:0000313" key="10">
    <source>
        <dbReference type="EMBL" id="CAY67612.1"/>
    </source>
</evidence>
<dbReference type="SMART" id="SM00437">
    <property type="entry name" value="TOP1Ac"/>
    <property type="match status" value="1"/>
</dbReference>
<dbReference type="Gene3D" id="2.70.20.10">
    <property type="entry name" value="Topoisomerase I, domain 3"/>
    <property type="match status" value="1"/>
</dbReference>
<dbReference type="GO" id="GO:0007131">
    <property type="term" value="P:reciprocal meiotic recombination"/>
    <property type="evidence" value="ECO:0007669"/>
    <property type="project" value="EnsemblFungi"/>
</dbReference>
<reference evidence="10 11" key="1">
    <citation type="journal article" date="2009" name="Nat. Biotechnol.">
        <title>Genome sequence of the recombinant protein production host Pichia pastoris.</title>
        <authorList>
            <person name="De Schutter K."/>
            <person name="Lin Y.C."/>
            <person name="Tiels P."/>
            <person name="Van Hecke A."/>
            <person name="Glinka S."/>
            <person name="Weber-Lehmann J."/>
            <person name="Rouze P."/>
            <person name="Van de Peer Y."/>
            <person name="Callewaert N."/>
        </authorList>
    </citation>
    <scope>NUCLEOTIDE SEQUENCE [LARGE SCALE GENOMIC DNA]</scope>
    <source>
        <strain evidence="11">GS115 / ATCC 20864</strain>
    </source>
</reference>
<dbReference type="OrthoDB" id="430051at2759"/>
<dbReference type="STRING" id="644223.C4QWI9"/>
<dbReference type="OMA" id="VIHNVYS"/>
<dbReference type="GO" id="GO:0031422">
    <property type="term" value="C:RecQ family helicase-topoisomerase III complex"/>
    <property type="evidence" value="ECO:0007669"/>
    <property type="project" value="EnsemblFungi"/>
</dbReference>
<dbReference type="FunCoup" id="C4QWI9">
    <property type="interactions" value="926"/>
</dbReference>
<dbReference type="GO" id="GO:0006265">
    <property type="term" value="P:DNA topological change"/>
    <property type="evidence" value="ECO:0007669"/>
    <property type="project" value="EnsemblFungi"/>
</dbReference>
<dbReference type="Gene3D" id="1.10.290.10">
    <property type="entry name" value="Topoisomerase I, domain 4"/>
    <property type="match status" value="1"/>
</dbReference>
<dbReference type="GO" id="GO:0000018">
    <property type="term" value="P:regulation of DNA recombination"/>
    <property type="evidence" value="ECO:0007669"/>
    <property type="project" value="EnsemblFungi"/>
</dbReference>
<dbReference type="GO" id="GO:0035861">
    <property type="term" value="C:site of double-strand break"/>
    <property type="evidence" value="ECO:0007669"/>
    <property type="project" value="EnsemblFungi"/>
</dbReference>
<dbReference type="GO" id="GO:0033260">
    <property type="term" value="P:nuclear DNA replication"/>
    <property type="evidence" value="ECO:0007669"/>
    <property type="project" value="EnsemblFungi"/>
</dbReference>
<proteinExistence type="inferred from homology"/>
<dbReference type="PROSITE" id="PS50880">
    <property type="entry name" value="TOPRIM"/>
    <property type="match status" value="1"/>
</dbReference>
<organism evidence="10 11">
    <name type="scientific">Komagataella phaffii (strain GS115 / ATCC 20864)</name>
    <name type="common">Yeast</name>
    <name type="synonym">Pichia pastoris</name>
    <dbReference type="NCBI Taxonomy" id="644223"/>
    <lineage>
        <taxon>Eukaryota</taxon>
        <taxon>Fungi</taxon>
        <taxon>Dikarya</taxon>
        <taxon>Ascomycota</taxon>
        <taxon>Saccharomycotina</taxon>
        <taxon>Pichiomycetes</taxon>
        <taxon>Pichiales</taxon>
        <taxon>Pichiaceae</taxon>
        <taxon>Komagataella</taxon>
    </lineage>
</organism>
<comment type="similarity">
    <text evidence="2 7">Belongs to the type IA topoisomerase family.</text>
</comment>
<dbReference type="PANTHER" id="PTHR11390">
    <property type="entry name" value="PROKARYOTIC DNA TOPOISOMERASE"/>
    <property type="match status" value="1"/>
</dbReference>
<dbReference type="SMR" id="C4QWI9"/>
<evidence type="ECO:0000256" key="3">
    <source>
        <dbReference type="ARBA" id="ARBA00012891"/>
    </source>
</evidence>
<evidence type="ECO:0000256" key="5">
    <source>
        <dbReference type="ARBA" id="ARBA00023125"/>
    </source>
</evidence>
<dbReference type="KEGG" id="ppa:PAS_chr1-1_0242"/>
<dbReference type="AlphaFoldDB" id="C4QWI9"/>
<dbReference type="GO" id="GO:0005634">
    <property type="term" value="C:nucleus"/>
    <property type="evidence" value="ECO:0007669"/>
    <property type="project" value="EnsemblFungi"/>
</dbReference>
<evidence type="ECO:0000256" key="6">
    <source>
        <dbReference type="ARBA" id="ARBA00023235"/>
    </source>
</evidence>
<keyword evidence="5 7" id="KW-0238">DNA-binding</keyword>
<dbReference type="PRINTS" id="PR00417">
    <property type="entry name" value="PRTPISMRASEI"/>
</dbReference>
<feature type="domain" description="Toprim" evidence="8">
    <location>
        <begin position="2"/>
        <end position="163"/>
    </location>
</feature>
<dbReference type="EMBL" id="FN392319">
    <property type="protein sequence ID" value="CAY67612.1"/>
    <property type="molecule type" value="Genomic_DNA"/>
</dbReference>
<evidence type="ECO:0000256" key="1">
    <source>
        <dbReference type="ARBA" id="ARBA00000213"/>
    </source>
</evidence>
<gene>
    <name evidence="10" type="ordered locus">PAS_chr1-1_0242</name>
</gene>
<dbReference type="SUPFAM" id="SSF56712">
    <property type="entry name" value="Prokaryotic type I DNA topoisomerase"/>
    <property type="match status" value="1"/>
</dbReference>
<dbReference type="InterPro" id="IPR003601">
    <property type="entry name" value="Topo_IA_2"/>
</dbReference>
<dbReference type="InterPro" id="IPR000380">
    <property type="entry name" value="Topo_IA"/>
</dbReference>
<dbReference type="InterPro" id="IPR013824">
    <property type="entry name" value="Topo_IA_cen_sub1"/>
</dbReference>
<dbReference type="PROSITE" id="PS52039">
    <property type="entry name" value="TOPO_IA_2"/>
    <property type="match status" value="1"/>
</dbReference>
<dbReference type="GO" id="GO:0007004">
    <property type="term" value="P:telomere maintenance via telomerase"/>
    <property type="evidence" value="ECO:0007669"/>
    <property type="project" value="EnsemblFungi"/>
</dbReference>
<dbReference type="GO" id="GO:0000722">
    <property type="term" value="P:telomere maintenance via recombination"/>
    <property type="evidence" value="ECO:0007669"/>
    <property type="project" value="EnsemblFungi"/>
</dbReference>
<name>C4QWI9_KOMPG</name>
<dbReference type="GO" id="GO:0003917">
    <property type="term" value="F:DNA topoisomerase type I (single strand cut, ATP-independent) activity"/>
    <property type="evidence" value="ECO:0007669"/>
    <property type="project" value="UniProtKB-EC"/>
</dbReference>
<dbReference type="InterPro" id="IPR003602">
    <property type="entry name" value="Topo_IA_DNA-bd_dom"/>
</dbReference>
<dbReference type="FunFam" id="1.10.290.10:FF:000001">
    <property type="entry name" value="DNA topoisomerase"/>
    <property type="match status" value="1"/>
</dbReference>
<dbReference type="InParanoid" id="C4QWI9"/>
<dbReference type="EC" id="5.6.2.1" evidence="3 7"/>
<dbReference type="InterPro" id="IPR006171">
    <property type="entry name" value="TOPRIM_dom"/>
</dbReference>
<evidence type="ECO:0000256" key="4">
    <source>
        <dbReference type="ARBA" id="ARBA00023029"/>
    </source>
</evidence>
<dbReference type="Pfam" id="PF01751">
    <property type="entry name" value="Toprim"/>
    <property type="match status" value="1"/>
</dbReference>
<dbReference type="CDD" id="cd00186">
    <property type="entry name" value="TOP1Ac"/>
    <property type="match status" value="1"/>
</dbReference>
<protein>
    <recommendedName>
        <fullName evidence="3 7">DNA topoisomerase</fullName>
        <ecNumber evidence="3 7">5.6.2.1</ecNumber>
    </recommendedName>
</protein>
<dbReference type="SMART" id="SM00436">
    <property type="entry name" value="TOP1Bc"/>
    <property type="match status" value="1"/>
</dbReference>
<dbReference type="GO" id="GO:0006301">
    <property type="term" value="P:DNA damage tolerance"/>
    <property type="evidence" value="ECO:0007669"/>
    <property type="project" value="EnsemblFungi"/>
</dbReference>
<dbReference type="GO" id="GO:0000724">
    <property type="term" value="P:double-strand break repair via homologous recombination"/>
    <property type="evidence" value="ECO:0007669"/>
    <property type="project" value="EnsemblFungi"/>
</dbReference>
<dbReference type="RefSeq" id="XP_002489893.1">
    <property type="nucleotide sequence ID" value="XM_002489848.1"/>
</dbReference>
<dbReference type="Pfam" id="PF01131">
    <property type="entry name" value="Topoisom_bac"/>
    <property type="match status" value="1"/>
</dbReference>
<dbReference type="GeneID" id="8196744"/>
<feature type="domain" description="Topo IA-type catalytic" evidence="9">
    <location>
        <begin position="169"/>
        <end position="606"/>
    </location>
</feature>
<dbReference type="eggNOG" id="KOG1956">
    <property type="taxonomic scope" value="Eukaryota"/>
</dbReference>
<comment type="function">
    <text evidence="7">Introduces a single-strand break via transesterification at a target site in duplex DNA. Releases the supercoiling and torsional tension of DNA introduced during the DNA replication and transcription by transiently cleaving and rejoining one strand of the DNA duplex. The scissile phosphodiester is attacked by the catalytic tyrosine of the enzyme, resulting in the formation of a DNA-(5'-phosphotyrosyl)-enzyme intermediate and the expulsion of a 3'-OH DNA strand.</text>
</comment>
<dbReference type="FunFam" id="3.40.50.140:FF:000005">
    <property type="entry name" value="DNA topoisomerase"/>
    <property type="match status" value="1"/>
</dbReference>
<dbReference type="InterPro" id="IPR013826">
    <property type="entry name" value="Topo_IA_cen_sub3"/>
</dbReference>
<accession>C4QWI9</accession>
<dbReference type="GO" id="GO:0140226">
    <property type="term" value="F:RNA topoisomerase activity"/>
    <property type="evidence" value="ECO:0007669"/>
    <property type="project" value="EnsemblFungi"/>
</dbReference>
<comment type="catalytic activity">
    <reaction evidence="1 7">
        <text>ATP-independent breakage of single-stranded DNA, followed by passage and rejoining.</text>
        <dbReference type="EC" id="5.6.2.1"/>
    </reaction>
</comment>
<keyword evidence="11" id="KW-1185">Reference proteome</keyword>
<dbReference type="Proteomes" id="UP000000314">
    <property type="component" value="Chromosome 1"/>
</dbReference>
<evidence type="ECO:0000259" key="8">
    <source>
        <dbReference type="PROSITE" id="PS50880"/>
    </source>
</evidence>
<dbReference type="GO" id="GO:0007064">
    <property type="term" value="P:mitotic sister chromatid cohesion"/>
    <property type="evidence" value="ECO:0007669"/>
    <property type="project" value="EnsemblFungi"/>
</dbReference>
<keyword evidence="4 7" id="KW-0799">Topoisomerase</keyword>
<dbReference type="SMART" id="SM00493">
    <property type="entry name" value="TOPRIM"/>
    <property type="match status" value="1"/>
</dbReference>
<dbReference type="Gene3D" id="3.40.50.140">
    <property type="match status" value="1"/>
</dbReference>
<dbReference type="InterPro" id="IPR013497">
    <property type="entry name" value="Topo_IA_cen"/>
</dbReference>
<evidence type="ECO:0000259" key="9">
    <source>
        <dbReference type="PROSITE" id="PS52039"/>
    </source>
</evidence>
<dbReference type="InterPro" id="IPR034144">
    <property type="entry name" value="TOPRIM_TopoIII"/>
</dbReference>
<evidence type="ECO:0000256" key="7">
    <source>
        <dbReference type="RuleBase" id="RU362092"/>
    </source>
</evidence>
<dbReference type="CDD" id="cd03362">
    <property type="entry name" value="TOPRIM_TopoIA_TopoIII"/>
    <property type="match status" value="1"/>
</dbReference>
<evidence type="ECO:0000256" key="2">
    <source>
        <dbReference type="ARBA" id="ARBA00009446"/>
    </source>
</evidence>
<evidence type="ECO:0000313" key="11">
    <source>
        <dbReference type="Proteomes" id="UP000000314"/>
    </source>
</evidence>
<dbReference type="PANTHER" id="PTHR11390:SF21">
    <property type="entry name" value="DNA TOPOISOMERASE 3-ALPHA"/>
    <property type="match status" value="1"/>
</dbReference>
<keyword evidence="6 7" id="KW-0413">Isomerase</keyword>
<dbReference type="HOGENOM" id="CLU_002929_1_1_1"/>
<dbReference type="GO" id="GO:0003677">
    <property type="term" value="F:DNA binding"/>
    <property type="evidence" value="ECO:0007669"/>
    <property type="project" value="UniProtKB-KW"/>
</dbReference>